<protein>
    <submittedName>
        <fullName evidence="1">Uncharacterized protein</fullName>
    </submittedName>
</protein>
<dbReference type="Proteomes" id="UP001595844">
    <property type="component" value="Unassembled WGS sequence"/>
</dbReference>
<gene>
    <name evidence="1" type="ORF">ACFO5K_04245</name>
</gene>
<keyword evidence="2" id="KW-1185">Reference proteome</keyword>
<evidence type="ECO:0000313" key="1">
    <source>
        <dbReference type="EMBL" id="MFC4373304.1"/>
    </source>
</evidence>
<evidence type="ECO:0000313" key="2">
    <source>
        <dbReference type="Proteomes" id="UP001595844"/>
    </source>
</evidence>
<reference evidence="2" key="1">
    <citation type="journal article" date="2019" name="Int. J. Syst. Evol. Microbiol.">
        <title>The Global Catalogue of Microorganisms (GCM) 10K type strain sequencing project: providing services to taxonomists for standard genome sequencing and annotation.</title>
        <authorList>
            <consortium name="The Broad Institute Genomics Platform"/>
            <consortium name="The Broad Institute Genome Sequencing Center for Infectious Disease"/>
            <person name="Wu L."/>
            <person name="Ma J."/>
        </authorList>
    </citation>
    <scope>NUCLEOTIDE SEQUENCE [LARGE SCALE GENOMIC DNA]</scope>
    <source>
        <strain evidence="2">IBRC-M 10490</strain>
    </source>
</reference>
<proteinExistence type="predicted"/>
<name>A0ABV8VBK6_9NOCA</name>
<organism evidence="1 2">
    <name type="scientific">Nocardia halotolerans</name>
    <dbReference type="NCBI Taxonomy" id="1755878"/>
    <lineage>
        <taxon>Bacteria</taxon>
        <taxon>Bacillati</taxon>
        <taxon>Actinomycetota</taxon>
        <taxon>Actinomycetes</taxon>
        <taxon>Mycobacteriales</taxon>
        <taxon>Nocardiaceae</taxon>
        <taxon>Nocardia</taxon>
    </lineage>
</organism>
<comment type="caution">
    <text evidence="1">The sequence shown here is derived from an EMBL/GenBank/DDBJ whole genome shotgun (WGS) entry which is preliminary data.</text>
</comment>
<accession>A0ABV8VBK6</accession>
<dbReference type="EMBL" id="JBHSDL010000005">
    <property type="protein sequence ID" value="MFC4373304.1"/>
    <property type="molecule type" value="Genomic_DNA"/>
</dbReference>
<sequence length="45" mass="5112">MNLSTADAIWFLTGHGKTRQEAHEILDMMTAHAITPTSSYLRKYC</sequence>
<dbReference type="RefSeq" id="WP_378555939.1">
    <property type="nucleotide sequence ID" value="NZ_JBHSDL010000005.1"/>
</dbReference>